<comment type="caution">
    <text evidence="1">The sequence shown here is derived from an EMBL/GenBank/DDBJ whole genome shotgun (WGS) entry which is preliminary data.</text>
</comment>
<keyword evidence="1" id="KW-0808">Transferase</keyword>
<dbReference type="Gene3D" id="3.40.50.150">
    <property type="entry name" value="Vaccinia Virus protein VP39"/>
    <property type="match status" value="1"/>
</dbReference>
<accession>A0ABS7JPX7</accession>
<protein>
    <submittedName>
        <fullName evidence="1">Class I SAM-dependent methyltransferase</fullName>
    </submittedName>
</protein>
<dbReference type="Proteomes" id="UP000700059">
    <property type="component" value="Unassembled WGS sequence"/>
</dbReference>
<dbReference type="GO" id="GO:0008168">
    <property type="term" value="F:methyltransferase activity"/>
    <property type="evidence" value="ECO:0007669"/>
    <property type="project" value="UniProtKB-KW"/>
</dbReference>
<dbReference type="Pfam" id="PF13489">
    <property type="entry name" value="Methyltransf_23"/>
    <property type="match status" value="1"/>
</dbReference>
<dbReference type="EMBL" id="JAIGYQ010000013">
    <property type="protein sequence ID" value="MBX7491451.1"/>
    <property type="molecule type" value="Genomic_DNA"/>
</dbReference>
<reference evidence="1 2" key="1">
    <citation type="submission" date="2021-08" db="EMBL/GenBank/DDBJ databases">
        <title>Helicobacter spp. isolated from feces of Anatolian Ground Squirrel (Spermophilus xanthoprymnus) in Turkey.</title>
        <authorList>
            <person name="Aydin F."/>
            <person name="Abay S."/>
            <person name="Kayman T."/>
            <person name="Karakaya E."/>
            <person name="Saticioglu I.B."/>
        </authorList>
    </citation>
    <scope>NUCLEOTIDE SEQUENCE [LARGE SCALE GENOMIC DNA]</scope>
    <source>
        <strain evidence="1 2">Faydin-H70</strain>
    </source>
</reference>
<name>A0ABS7JPX7_9HELI</name>
<dbReference type="GO" id="GO:0032259">
    <property type="term" value="P:methylation"/>
    <property type="evidence" value="ECO:0007669"/>
    <property type="project" value="UniProtKB-KW"/>
</dbReference>
<keyword evidence="1" id="KW-0489">Methyltransferase</keyword>
<dbReference type="SUPFAM" id="SSF53335">
    <property type="entry name" value="S-adenosyl-L-methionine-dependent methyltransferases"/>
    <property type="match status" value="1"/>
</dbReference>
<evidence type="ECO:0000313" key="2">
    <source>
        <dbReference type="Proteomes" id="UP000700059"/>
    </source>
</evidence>
<organism evidence="1 2">
    <name type="scientific">Helicobacter turcicus</name>
    <dbReference type="NCBI Taxonomy" id="2867412"/>
    <lineage>
        <taxon>Bacteria</taxon>
        <taxon>Pseudomonadati</taxon>
        <taxon>Campylobacterota</taxon>
        <taxon>Epsilonproteobacteria</taxon>
        <taxon>Campylobacterales</taxon>
        <taxon>Helicobacteraceae</taxon>
        <taxon>Helicobacter</taxon>
    </lineage>
</organism>
<evidence type="ECO:0000313" key="1">
    <source>
        <dbReference type="EMBL" id="MBX7491451.1"/>
    </source>
</evidence>
<dbReference type="CDD" id="cd02440">
    <property type="entry name" value="AdoMet_MTases"/>
    <property type="match status" value="1"/>
</dbReference>
<sequence>MLSPEARESLESVLDLGCGVQYFREVLRENHCNPSYTGVDLYPHHKDNILCDFNQGEFPYFSKGSFTLIVCAGLFEYIWDLPKFIERICKLSPKLILCSYNFTNVSGIDNKIWVRNRLRQEELFNLFLSESYVLNIYKTHKRNLPTGYFCFCKKELMGKI</sequence>
<dbReference type="RefSeq" id="WP_221561833.1">
    <property type="nucleotide sequence ID" value="NZ_JAIGYQ010000013.1"/>
</dbReference>
<dbReference type="InterPro" id="IPR029063">
    <property type="entry name" value="SAM-dependent_MTases_sf"/>
</dbReference>
<gene>
    <name evidence="1" type="ORF">K4G57_08265</name>
</gene>
<keyword evidence="2" id="KW-1185">Reference proteome</keyword>
<proteinExistence type="predicted"/>